<dbReference type="EMBL" id="BAABHJ010000022">
    <property type="protein sequence ID" value="GAA4612896.1"/>
    <property type="molecule type" value="Genomic_DNA"/>
</dbReference>
<evidence type="ECO:0000259" key="1">
    <source>
        <dbReference type="Pfam" id="PF13655"/>
    </source>
</evidence>
<keyword evidence="3" id="KW-1185">Reference proteome</keyword>
<feature type="domain" description="Reverse transcriptase N-terminal" evidence="1">
    <location>
        <begin position="15"/>
        <end position="94"/>
    </location>
</feature>
<dbReference type="RefSeq" id="WP_425550770.1">
    <property type="nucleotide sequence ID" value="NZ_BAABHJ010000022.1"/>
</dbReference>
<evidence type="ECO:0000313" key="2">
    <source>
        <dbReference type="EMBL" id="GAA4612896.1"/>
    </source>
</evidence>
<reference evidence="3" key="1">
    <citation type="journal article" date="2019" name="Int. J. Syst. Evol. Microbiol.">
        <title>The Global Catalogue of Microorganisms (GCM) 10K type strain sequencing project: providing services to taxonomists for standard genome sequencing and annotation.</title>
        <authorList>
            <consortium name="The Broad Institute Genomics Platform"/>
            <consortium name="The Broad Institute Genome Sequencing Center for Infectious Disease"/>
            <person name="Wu L."/>
            <person name="Ma J."/>
        </authorList>
    </citation>
    <scope>NUCLEOTIDE SEQUENCE [LARGE SCALE GENOMIC DNA]</scope>
    <source>
        <strain evidence="3">JCM 17938</strain>
    </source>
</reference>
<organism evidence="2 3">
    <name type="scientific">Actinoallomurus liliacearum</name>
    <dbReference type="NCBI Taxonomy" id="1080073"/>
    <lineage>
        <taxon>Bacteria</taxon>
        <taxon>Bacillati</taxon>
        <taxon>Actinomycetota</taxon>
        <taxon>Actinomycetes</taxon>
        <taxon>Streptosporangiales</taxon>
        <taxon>Thermomonosporaceae</taxon>
        <taxon>Actinoallomurus</taxon>
    </lineage>
</organism>
<name>A0ABP8TNW6_9ACTN</name>
<accession>A0ABP8TNW6</accession>
<dbReference type="InterPro" id="IPR025960">
    <property type="entry name" value="RVT_N"/>
</dbReference>
<evidence type="ECO:0000313" key="3">
    <source>
        <dbReference type="Proteomes" id="UP001500212"/>
    </source>
</evidence>
<sequence length="139" mass="15698">MPSQANGPEDETPRWEAIDWRFHEGNVRRLRRRIFKAVREQDWANARNLQKMMLLSWSNTLLSVRQVTQLNAGRKTAGVDGEVALTRRARAELAVEVSRTAKSWNPLPVKTDIYTKAQWEAATARDSCDHGPVSSGTGP</sequence>
<dbReference type="Pfam" id="PF13655">
    <property type="entry name" value="RVT_N"/>
    <property type="match status" value="1"/>
</dbReference>
<comment type="caution">
    <text evidence="2">The sequence shown here is derived from an EMBL/GenBank/DDBJ whole genome shotgun (WGS) entry which is preliminary data.</text>
</comment>
<gene>
    <name evidence="2" type="ORF">GCM10023195_55560</name>
</gene>
<proteinExistence type="predicted"/>
<dbReference type="Proteomes" id="UP001500212">
    <property type="component" value="Unassembled WGS sequence"/>
</dbReference>
<protein>
    <recommendedName>
        <fullName evidence="1">Reverse transcriptase N-terminal domain-containing protein</fullName>
    </recommendedName>
</protein>